<dbReference type="AlphaFoldDB" id="A0A1D8TWB7"/>
<gene>
    <name evidence="1" type="ORF">BJP34_22715</name>
</gene>
<dbReference type="Proteomes" id="UP000177870">
    <property type="component" value="Chromosome"/>
</dbReference>
<organism evidence="1 2">
    <name type="scientific">Moorena producens PAL-8-15-08-1</name>
    <dbReference type="NCBI Taxonomy" id="1458985"/>
    <lineage>
        <taxon>Bacteria</taxon>
        <taxon>Bacillati</taxon>
        <taxon>Cyanobacteriota</taxon>
        <taxon>Cyanophyceae</taxon>
        <taxon>Coleofasciculales</taxon>
        <taxon>Coleofasciculaceae</taxon>
        <taxon>Moorena</taxon>
    </lineage>
</organism>
<evidence type="ECO:0000313" key="2">
    <source>
        <dbReference type="Proteomes" id="UP000177870"/>
    </source>
</evidence>
<sequence length="110" mass="12954">MDWAKPVAQTTPFTFGSNDYEITTLEKASDSVFQKHLGELDIRLIPIHHIDLWERWTNRATKSWDEAKIPACYDASYPQKPTIIQNIPRWPSWMATNRRALLSRKELELR</sequence>
<evidence type="ECO:0000313" key="1">
    <source>
        <dbReference type="EMBL" id="AOX01874.1"/>
    </source>
</evidence>
<reference evidence="2" key="1">
    <citation type="submission" date="2016-10" db="EMBL/GenBank/DDBJ databases">
        <title>Comparative genomics uncovers the prolific and rare metabolic potential of the cyanobacterial genus Moorea.</title>
        <authorList>
            <person name="Leao T."/>
            <person name="Castelao G."/>
            <person name="Korobeynikov A."/>
            <person name="Monroe E.A."/>
            <person name="Podell S."/>
            <person name="Glukhov E."/>
            <person name="Allen E."/>
            <person name="Gerwick W.H."/>
            <person name="Gerwick L."/>
        </authorList>
    </citation>
    <scope>NUCLEOTIDE SEQUENCE [LARGE SCALE GENOMIC DNA]</scope>
    <source>
        <strain evidence="2">PAL-8-15-08-1</strain>
    </source>
</reference>
<name>A0A1D8TWB7_9CYAN</name>
<dbReference type="KEGG" id="mpro:BJP34_22715"/>
<proteinExistence type="predicted"/>
<dbReference type="EMBL" id="CP017599">
    <property type="protein sequence ID" value="AOX01874.1"/>
    <property type="molecule type" value="Genomic_DNA"/>
</dbReference>
<protein>
    <submittedName>
        <fullName evidence="1">Uncharacterized protein</fullName>
    </submittedName>
</protein>
<accession>A0A1D8TWB7</accession>
<dbReference type="STRING" id="1458985.BJP34_22715"/>